<proteinExistence type="inferred from homology"/>
<dbReference type="AlphaFoldDB" id="A0A1I7ZE13"/>
<dbReference type="Pfam" id="PF14008">
    <property type="entry name" value="Metallophos_C"/>
    <property type="match status" value="1"/>
</dbReference>
<name>A0A1I7ZE13_9BILA</name>
<reference evidence="8" key="1">
    <citation type="submission" date="2016-11" db="UniProtKB">
        <authorList>
            <consortium name="WormBaseParasite"/>
        </authorList>
    </citation>
    <scope>IDENTIFICATION</scope>
</reference>
<keyword evidence="7" id="KW-1185">Reference proteome</keyword>
<comment type="similarity">
    <text evidence="3">Belongs to the metallophosphoesterase superfamily. Purple acid phosphatase family.</text>
</comment>
<evidence type="ECO:0000259" key="6">
    <source>
        <dbReference type="Pfam" id="PF16656"/>
    </source>
</evidence>
<dbReference type="InterPro" id="IPR029052">
    <property type="entry name" value="Metallo-depent_PP-like"/>
</dbReference>
<feature type="domain" description="Calcineurin-like phosphoesterase" evidence="4">
    <location>
        <begin position="166"/>
        <end position="369"/>
    </location>
</feature>
<dbReference type="WBParaSite" id="L893_g25600.t1">
    <property type="protein sequence ID" value="L893_g25600.t1"/>
    <property type="gene ID" value="L893_g25600"/>
</dbReference>
<keyword evidence="2" id="KW-0325">Glycoprotein</keyword>
<organism evidence="7 8">
    <name type="scientific">Steinernema glaseri</name>
    <dbReference type="NCBI Taxonomy" id="37863"/>
    <lineage>
        <taxon>Eukaryota</taxon>
        <taxon>Metazoa</taxon>
        <taxon>Ecdysozoa</taxon>
        <taxon>Nematoda</taxon>
        <taxon>Chromadorea</taxon>
        <taxon>Rhabditida</taxon>
        <taxon>Tylenchina</taxon>
        <taxon>Panagrolaimomorpha</taxon>
        <taxon>Strongyloidoidea</taxon>
        <taxon>Steinernematidae</taxon>
        <taxon>Steinernema</taxon>
    </lineage>
</organism>
<dbReference type="InterPro" id="IPR025733">
    <property type="entry name" value="PAPs_C"/>
</dbReference>
<accession>A0A1I7ZE13</accession>
<protein>
    <recommendedName>
        <fullName evidence="3">Purple acid phosphatase</fullName>
        <ecNumber evidence="3">3.1.3.2</ecNumber>
    </recommendedName>
</protein>
<dbReference type="SUPFAM" id="SSF49363">
    <property type="entry name" value="Purple acid phosphatase, N-terminal domain"/>
    <property type="match status" value="1"/>
</dbReference>
<evidence type="ECO:0000256" key="1">
    <source>
        <dbReference type="ARBA" id="ARBA00022729"/>
    </source>
</evidence>
<feature type="signal peptide" evidence="3">
    <location>
        <begin position="1"/>
        <end position="17"/>
    </location>
</feature>
<evidence type="ECO:0000313" key="8">
    <source>
        <dbReference type="WBParaSite" id="L893_g25600.t1"/>
    </source>
</evidence>
<dbReference type="InterPro" id="IPR041792">
    <property type="entry name" value="MPP_PAP"/>
</dbReference>
<dbReference type="Gene3D" id="3.60.21.10">
    <property type="match status" value="1"/>
</dbReference>
<comment type="catalytic activity">
    <reaction evidence="3">
        <text>a phosphate monoester + H2O = an alcohol + phosphate</text>
        <dbReference type="Rhea" id="RHEA:15017"/>
        <dbReference type="ChEBI" id="CHEBI:15377"/>
        <dbReference type="ChEBI" id="CHEBI:30879"/>
        <dbReference type="ChEBI" id="CHEBI:43474"/>
        <dbReference type="ChEBI" id="CHEBI:67140"/>
        <dbReference type="EC" id="3.1.3.2"/>
    </reaction>
</comment>
<feature type="chain" id="PRO_5009029993" description="Purple acid phosphatase" evidence="3">
    <location>
        <begin position="18"/>
        <end position="494"/>
    </location>
</feature>
<feature type="domain" description="Purple acid phosphatase C-terminal" evidence="5">
    <location>
        <begin position="393"/>
        <end position="454"/>
    </location>
</feature>
<dbReference type="SUPFAM" id="SSF56300">
    <property type="entry name" value="Metallo-dependent phosphatases"/>
    <property type="match status" value="1"/>
</dbReference>
<sequence>MMLPLVLVFATLHLSLGGVVDLPPRRHYLSLKDEAPTLKVLEADRTPHWKNGNPNQGPFYAQPEQVHLSYGGDPSSMIVTWVTFDDTLDSLVEFGPSDDALNSTAKGTTSLFVDGGKLKTKRYIHRAQIDGIQPGVKYYYHVGSEYGWSSTFSFVGLKPRESGGYRYAVYGDMGNINARSLGKIQNLAQKRDFDMVLHVGDFAYNMDTLEGGYGDEFMRQIEPIAAYIPYMTCVGNHENAYNFSHYVNRLTMPKSDHNLYYSFDVGNVHFLVFSTEFYYFTNYGWNQIRTQWEWINEDLKKAQANRDKVPWIITMGHRPMYCSTFDGDDCTKYETIVRVGLPLTHAYGLENLFYKYGVDLELWAHEHSYERMYPLYNRTVYNSASDPYVDPPAPVHIVSGSAGCQENTDPFEPIPPPWSAVRSSDYGFSRMQVFNNTHLYFEQVSATKDDLVDSFWIVKSKHGKYNTPHLLEKLRQYGTEIPMDYCHHPSHCPK</sequence>
<dbReference type="PANTHER" id="PTHR45867">
    <property type="entry name" value="PURPLE ACID PHOSPHATASE"/>
    <property type="match status" value="1"/>
</dbReference>
<dbReference type="InterPro" id="IPR008963">
    <property type="entry name" value="Purple_acid_Pase-like_N"/>
</dbReference>
<dbReference type="Pfam" id="PF16656">
    <property type="entry name" value="Pur_ac_phosph_N"/>
    <property type="match status" value="1"/>
</dbReference>
<dbReference type="Gene3D" id="2.60.40.380">
    <property type="entry name" value="Purple acid phosphatase-like, N-terminal"/>
    <property type="match status" value="1"/>
</dbReference>
<evidence type="ECO:0000256" key="2">
    <source>
        <dbReference type="ARBA" id="ARBA00023180"/>
    </source>
</evidence>
<evidence type="ECO:0000256" key="3">
    <source>
        <dbReference type="RuleBase" id="RU361203"/>
    </source>
</evidence>
<evidence type="ECO:0000259" key="5">
    <source>
        <dbReference type="Pfam" id="PF14008"/>
    </source>
</evidence>
<dbReference type="CDD" id="cd00839">
    <property type="entry name" value="MPP_PAPs"/>
    <property type="match status" value="1"/>
</dbReference>
<dbReference type="GO" id="GO:0003993">
    <property type="term" value="F:acid phosphatase activity"/>
    <property type="evidence" value="ECO:0007669"/>
    <property type="project" value="UniProtKB-EC"/>
</dbReference>
<keyword evidence="3" id="KW-0378">Hydrolase</keyword>
<dbReference type="Pfam" id="PF00149">
    <property type="entry name" value="Metallophos"/>
    <property type="match status" value="1"/>
</dbReference>
<dbReference type="EC" id="3.1.3.2" evidence="3"/>
<dbReference type="Proteomes" id="UP000095287">
    <property type="component" value="Unplaced"/>
</dbReference>
<dbReference type="InterPro" id="IPR004843">
    <property type="entry name" value="Calcineurin-like_PHP"/>
</dbReference>
<evidence type="ECO:0000313" key="7">
    <source>
        <dbReference type="Proteomes" id="UP000095287"/>
    </source>
</evidence>
<feature type="domain" description="Purple acid phosphatase N-terminal" evidence="6">
    <location>
        <begin position="63"/>
        <end position="154"/>
    </location>
</feature>
<dbReference type="PANTHER" id="PTHR45867:SF3">
    <property type="entry name" value="ACID PHOSPHATASE TYPE 7"/>
    <property type="match status" value="1"/>
</dbReference>
<dbReference type="GO" id="GO:0046872">
    <property type="term" value="F:metal ion binding"/>
    <property type="evidence" value="ECO:0007669"/>
    <property type="project" value="InterPro"/>
</dbReference>
<evidence type="ECO:0000259" key="4">
    <source>
        <dbReference type="Pfam" id="PF00149"/>
    </source>
</evidence>
<keyword evidence="1 3" id="KW-0732">Signal</keyword>
<dbReference type="InterPro" id="IPR015914">
    <property type="entry name" value="PAPs_N"/>
</dbReference>